<dbReference type="Proteomes" id="UP001055879">
    <property type="component" value="Linkage Group LG10"/>
</dbReference>
<sequence>METVEVINLVITILNHSLTLIFTNKLTIFLTLIIFFILRRIFENIRCRRRFPVIVLKTPAGKKGGRGTEAVYCAVCLHHVAGGERYRKLPQCHHCFHVECIDPWFELKSTCPLCRSQLPVNLLPRQTQQEPPSFVVVVIHFCLHAIHDKIKCKLFKIKFKLNRM</sequence>
<accession>A0ACB8ZI00</accession>
<evidence type="ECO:0000313" key="1">
    <source>
        <dbReference type="EMBL" id="KAI3697280.1"/>
    </source>
</evidence>
<organism evidence="1 2">
    <name type="scientific">Arctium lappa</name>
    <name type="common">Greater burdock</name>
    <name type="synonym">Lappa major</name>
    <dbReference type="NCBI Taxonomy" id="4217"/>
    <lineage>
        <taxon>Eukaryota</taxon>
        <taxon>Viridiplantae</taxon>
        <taxon>Streptophyta</taxon>
        <taxon>Embryophyta</taxon>
        <taxon>Tracheophyta</taxon>
        <taxon>Spermatophyta</taxon>
        <taxon>Magnoliopsida</taxon>
        <taxon>eudicotyledons</taxon>
        <taxon>Gunneridae</taxon>
        <taxon>Pentapetalae</taxon>
        <taxon>asterids</taxon>
        <taxon>campanulids</taxon>
        <taxon>Asterales</taxon>
        <taxon>Asteraceae</taxon>
        <taxon>Carduoideae</taxon>
        <taxon>Cardueae</taxon>
        <taxon>Arctiinae</taxon>
        <taxon>Arctium</taxon>
    </lineage>
</organism>
<protein>
    <submittedName>
        <fullName evidence="1">Uncharacterized protein</fullName>
    </submittedName>
</protein>
<comment type="caution">
    <text evidence="1">The sequence shown here is derived from an EMBL/GenBank/DDBJ whole genome shotgun (WGS) entry which is preliminary data.</text>
</comment>
<evidence type="ECO:0000313" key="2">
    <source>
        <dbReference type="Proteomes" id="UP001055879"/>
    </source>
</evidence>
<reference evidence="1 2" key="2">
    <citation type="journal article" date="2022" name="Mol. Ecol. Resour.">
        <title>The genomes of chicory, endive, great burdock and yacon provide insights into Asteraceae paleo-polyploidization history and plant inulin production.</title>
        <authorList>
            <person name="Fan W."/>
            <person name="Wang S."/>
            <person name="Wang H."/>
            <person name="Wang A."/>
            <person name="Jiang F."/>
            <person name="Liu H."/>
            <person name="Zhao H."/>
            <person name="Xu D."/>
            <person name="Zhang Y."/>
        </authorList>
    </citation>
    <scope>NUCLEOTIDE SEQUENCE [LARGE SCALE GENOMIC DNA]</scope>
    <source>
        <strain evidence="2">cv. Niubang</strain>
    </source>
</reference>
<proteinExistence type="predicted"/>
<gene>
    <name evidence="1" type="ORF">L6452_30179</name>
</gene>
<dbReference type="EMBL" id="CM042056">
    <property type="protein sequence ID" value="KAI3697280.1"/>
    <property type="molecule type" value="Genomic_DNA"/>
</dbReference>
<keyword evidence="2" id="KW-1185">Reference proteome</keyword>
<reference evidence="2" key="1">
    <citation type="journal article" date="2022" name="Mol. Ecol. Resour.">
        <title>The genomes of chicory, endive, great burdock and yacon provide insights into Asteraceae palaeo-polyploidization history and plant inulin production.</title>
        <authorList>
            <person name="Fan W."/>
            <person name="Wang S."/>
            <person name="Wang H."/>
            <person name="Wang A."/>
            <person name="Jiang F."/>
            <person name="Liu H."/>
            <person name="Zhao H."/>
            <person name="Xu D."/>
            <person name="Zhang Y."/>
        </authorList>
    </citation>
    <scope>NUCLEOTIDE SEQUENCE [LARGE SCALE GENOMIC DNA]</scope>
    <source>
        <strain evidence="2">cv. Niubang</strain>
    </source>
</reference>
<name>A0ACB8ZI00_ARCLA</name>